<feature type="non-terminal residue" evidence="1">
    <location>
        <position position="522"/>
    </location>
</feature>
<evidence type="ECO:0000313" key="1">
    <source>
        <dbReference type="EMBL" id="KKL22646.1"/>
    </source>
</evidence>
<dbReference type="EMBL" id="LAZR01037274">
    <property type="protein sequence ID" value="KKL22646.1"/>
    <property type="molecule type" value="Genomic_DNA"/>
</dbReference>
<feature type="non-terminal residue" evidence="1">
    <location>
        <position position="1"/>
    </location>
</feature>
<proteinExistence type="predicted"/>
<organism evidence="1">
    <name type="scientific">marine sediment metagenome</name>
    <dbReference type="NCBI Taxonomy" id="412755"/>
    <lineage>
        <taxon>unclassified sequences</taxon>
        <taxon>metagenomes</taxon>
        <taxon>ecological metagenomes</taxon>
    </lineage>
</organism>
<comment type="caution">
    <text evidence="1">The sequence shown here is derived from an EMBL/GenBank/DDBJ whole genome shotgun (WGS) entry which is preliminary data.</text>
</comment>
<gene>
    <name evidence="1" type="ORF">LCGC14_2433360</name>
</gene>
<dbReference type="AlphaFoldDB" id="A0A0F9DY66"/>
<name>A0A0F9DY66_9ZZZZ</name>
<accession>A0A0F9DY66</accession>
<sequence length="522" mass="61436">SFNVNLIYSGIKYDTTNLEYLNYFYDVFALAFKAQNSTIDMLKKSIRENEKLDWSSIALDMAVKPDFAKKFYSVNLINLFQDFLDQNVYFTDNALEYENDVAPLDFIKTDKTVIIDLSRLKDVDQQTFASFVILSKFIHYINHSQEYHKKILCIPNIDIFFDQLYIDNSFNTINYGKIDKLLSPLIQNGFGLIFSANQIRYLHPNVFNYLRNIITFQATDSRDIAALKNKMHLQELHGTGYYSTKRNDTYQIEHLMTMRNNEVIVKRDDIFQPFSVEIDTKQMINMFPPSDERIYEYMERQGYNLKQSEQKLLAKLKKTILEKDFGIYYEFVEDVKKFLNGLMLVHDIGNLSKRTLKEELMKYILPRASKRTSNIKQKKAIRNDIFQILLHHEYLVESHPAKASGGESLRTVYKVGDNYQKALDDEGQTKMNQPIKVDVEIMEGNGQYNPFKANIVKENPQGIYFDDSVYKEELKDKYIKLILDSSETYGWYRSQEFEKTLDQGKNLMNIFFTNLYNAYTQK</sequence>
<reference evidence="1" key="1">
    <citation type="journal article" date="2015" name="Nature">
        <title>Complex archaea that bridge the gap between prokaryotes and eukaryotes.</title>
        <authorList>
            <person name="Spang A."/>
            <person name="Saw J.H."/>
            <person name="Jorgensen S.L."/>
            <person name="Zaremba-Niedzwiedzka K."/>
            <person name="Martijn J."/>
            <person name="Lind A.E."/>
            <person name="van Eijk R."/>
            <person name="Schleper C."/>
            <person name="Guy L."/>
            <person name="Ettema T.J."/>
        </authorList>
    </citation>
    <scope>NUCLEOTIDE SEQUENCE</scope>
</reference>
<protein>
    <submittedName>
        <fullName evidence="1">Uncharacterized protein</fullName>
    </submittedName>
</protein>